<dbReference type="PANTHER" id="PTHR21266">
    <property type="entry name" value="IRON-SULFUR DOMAIN CONTAINING PROTEIN"/>
    <property type="match status" value="1"/>
</dbReference>
<sequence>MAFYPFIAAEQAYPRNQWYVAAWSHEVGEAPLMRMIAGERIILYRQRSGSVTAVSALCPHRQMPLETAEIVNDQIVCPYHGAAFGSDGVCAHLPFQKHVPAGMNLKSFHVVEHAPFIWLWVGAEELPDLNRLPSARSLQPEDGRTLLFGLKTFHVQARSQIVLENLFDQSHISFTHPLTLGQRCTANGPTRPSEIIDEENYLAFLRLSSPKATDEALHALFPTLSAQMRIRSRSELFGVGLVISAGSEIIACDEEGEPTSSMGDLVFFHAITPETEHSTHYFAGIMRNFALNDQDISNSYAERNDQVVSEDIRILEAIEPHLVEADARREPNFVTDAAAVRVRRRIEALMGNTPVRCACEPACEA</sequence>
<dbReference type="PROSITE" id="PS51296">
    <property type="entry name" value="RIESKE"/>
    <property type="match status" value="1"/>
</dbReference>
<evidence type="ECO:0000256" key="3">
    <source>
        <dbReference type="ARBA" id="ARBA00023002"/>
    </source>
</evidence>
<dbReference type="GO" id="GO:0051537">
    <property type="term" value="F:2 iron, 2 sulfur cluster binding"/>
    <property type="evidence" value="ECO:0007669"/>
    <property type="project" value="UniProtKB-KW"/>
</dbReference>
<dbReference type="GO" id="GO:0004497">
    <property type="term" value="F:monooxygenase activity"/>
    <property type="evidence" value="ECO:0007669"/>
    <property type="project" value="UniProtKB-KW"/>
</dbReference>
<keyword evidence="1" id="KW-0001">2Fe-2S</keyword>
<dbReference type="Pfam" id="PF19112">
    <property type="entry name" value="VanA_C"/>
    <property type="match status" value="1"/>
</dbReference>
<keyword evidence="4" id="KW-0408">Iron</keyword>
<keyword evidence="7" id="KW-0503">Monooxygenase</keyword>
<evidence type="ECO:0000256" key="4">
    <source>
        <dbReference type="ARBA" id="ARBA00023004"/>
    </source>
</evidence>
<keyword evidence="5" id="KW-0411">Iron-sulfur</keyword>
<dbReference type="Gene3D" id="2.102.10.10">
    <property type="entry name" value="Rieske [2Fe-2S] iron-sulphur domain"/>
    <property type="match status" value="1"/>
</dbReference>
<dbReference type="EMBL" id="AP023326">
    <property type="protein sequence ID" value="BCI68230.1"/>
    <property type="molecule type" value="Genomic_DNA"/>
</dbReference>
<dbReference type="Pfam" id="PF00355">
    <property type="entry name" value="Rieske"/>
    <property type="match status" value="1"/>
</dbReference>
<feature type="domain" description="Rieske" evidence="6">
    <location>
        <begin position="18"/>
        <end position="119"/>
    </location>
</feature>
<evidence type="ECO:0000313" key="7">
    <source>
        <dbReference type="EMBL" id="BCI68230.1"/>
    </source>
</evidence>
<name>A0A6S6PMF4_ACEAC</name>
<dbReference type="InterPro" id="IPR050584">
    <property type="entry name" value="Cholesterol_7-desaturase"/>
</dbReference>
<dbReference type="PANTHER" id="PTHR21266:SF60">
    <property type="entry name" value="3-KETOSTEROID-9-ALPHA-MONOOXYGENASE, OXYGENASE COMPONENT"/>
    <property type="match status" value="1"/>
</dbReference>
<dbReference type="SUPFAM" id="SSF50022">
    <property type="entry name" value="ISP domain"/>
    <property type="match status" value="1"/>
</dbReference>
<proteinExistence type="predicted"/>
<dbReference type="InterPro" id="IPR044043">
    <property type="entry name" value="VanA_C_cat"/>
</dbReference>
<dbReference type="GO" id="GO:0046872">
    <property type="term" value="F:metal ion binding"/>
    <property type="evidence" value="ECO:0007669"/>
    <property type="project" value="UniProtKB-KW"/>
</dbReference>
<keyword evidence="3" id="KW-0560">Oxidoreductase</keyword>
<evidence type="ECO:0000256" key="5">
    <source>
        <dbReference type="ARBA" id="ARBA00023014"/>
    </source>
</evidence>
<accession>A0A6S6PMF4</accession>
<dbReference type="InterPro" id="IPR017941">
    <property type="entry name" value="Rieske_2Fe-2S"/>
</dbReference>
<dbReference type="InterPro" id="IPR036922">
    <property type="entry name" value="Rieske_2Fe-2S_sf"/>
</dbReference>
<reference evidence="7 8" key="1">
    <citation type="submission" date="2020-07" db="EMBL/GenBank/DDBJ databases">
        <title>Complete Genome Sequence of an acetic acid bacterium, Acetobacter aceti JCM20276.</title>
        <authorList>
            <person name="Hirose Y."/>
            <person name="Mihara H."/>
        </authorList>
    </citation>
    <scope>NUCLEOTIDE SEQUENCE [LARGE SCALE GENOMIC DNA]</scope>
    <source>
        <strain evidence="7 8">JCM20276</strain>
    </source>
</reference>
<evidence type="ECO:0000313" key="8">
    <source>
        <dbReference type="Proteomes" id="UP000515220"/>
    </source>
</evidence>
<keyword evidence="2" id="KW-0479">Metal-binding</keyword>
<dbReference type="Proteomes" id="UP000515220">
    <property type="component" value="Chromosome"/>
</dbReference>
<gene>
    <name evidence="7" type="ORF">AAJCM20276_28540</name>
</gene>
<dbReference type="AlphaFoldDB" id="A0A6S6PMF4"/>
<dbReference type="Gene3D" id="3.90.380.10">
    <property type="entry name" value="Naphthalene 1,2-dioxygenase Alpha Subunit, Chain A, domain 1"/>
    <property type="match status" value="1"/>
</dbReference>
<evidence type="ECO:0000256" key="2">
    <source>
        <dbReference type="ARBA" id="ARBA00022723"/>
    </source>
</evidence>
<evidence type="ECO:0000259" key="6">
    <source>
        <dbReference type="PROSITE" id="PS51296"/>
    </source>
</evidence>
<evidence type="ECO:0000256" key="1">
    <source>
        <dbReference type="ARBA" id="ARBA00022714"/>
    </source>
</evidence>
<dbReference type="SUPFAM" id="SSF55961">
    <property type="entry name" value="Bet v1-like"/>
    <property type="match status" value="1"/>
</dbReference>
<dbReference type="RefSeq" id="WP_099348580.1">
    <property type="nucleotide sequence ID" value="NZ_AP023326.1"/>
</dbReference>
<organism evidence="7 8">
    <name type="scientific">Acetobacter aceti</name>
    <dbReference type="NCBI Taxonomy" id="435"/>
    <lineage>
        <taxon>Bacteria</taxon>
        <taxon>Pseudomonadati</taxon>
        <taxon>Pseudomonadota</taxon>
        <taxon>Alphaproteobacteria</taxon>
        <taxon>Acetobacterales</taxon>
        <taxon>Acetobacteraceae</taxon>
        <taxon>Acetobacter</taxon>
        <taxon>Acetobacter subgen. Acetobacter</taxon>
    </lineage>
</organism>
<protein>
    <submittedName>
        <fullName evidence="7">Vanillate monooxygenase</fullName>
    </submittedName>
</protein>